<keyword evidence="3" id="KW-1185">Reference proteome</keyword>
<comment type="caution">
    <text evidence="2">The sequence shown here is derived from an EMBL/GenBank/DDBJ whole genome shotgun (WGS) entry which is preliminary data.</text>
</comment>
<keyword evidence="1" id="KW-0812">Transmembrane</keyword>
<dbReference type="AlphaFoldDB" id="A0A9X2Y1A0"/>
<reference evidence="2" key="2">
    <citation type="submission" date="2023-04" db="EMBL/GenBank/DDBJ databases">
        <title>Paracnuella aquatica gen. nov., sp. nov., a member of the family Chitinophagaceae isolated from a hot spring.</title>
        <authorList>
            <person name="Wang C."/>
        </authorList>
    </citation>
    <scope>NUCLEOTIDE SEQUENCE</scope>
    <source>
        <strain evidence="2">LB-8</strain>
    </source>
</reference>
<dbReference type="Proteomes" id="UP001155483">
    <property type="component" value="Unassembled WGS sequence"/>
</dbReference>
<feature type="transmembrane region" description="Helical" evidence="1">
    <location>
        <begin position="20"/>
        <end position="43"/>
    </location>
</feature>
<accession>A0A9X2Y1A0</accession>
<sequence length="156" mass="17658">MKLSIQKEIARYKEWRKGVLMLSLPELLLLTVVSGLFIIVLYVCTKSTKGALSITALKNYLNDLQIKFKSPLTINAETERSALEILLNDVKTSCDRKVISSNIDLEGMFDKTCKQIKSITESKEVGTRSSWQKLKDLSSGFNEFYFLNINRTGIAI</sequence>
<evidence type="ECO:0000313" key="3">
    <source>
        <dbReference type="Proteomes" id="UP001155483"/>
    </source>
</evidence>
<evidence type="ECO:0000256" key="1">
    <source>
        <dbReference type="SAM" id="Phobius"/>
    </source>
</evidence>
<reference evidence="2" key="1">
    <citation type="submission" date="2022-09" db="EMBL/GenBank/DDBJ databases">
        <authorList>
            <person name="Yuan C."/>
            <person name="Ke Z."/>
        </authorList>
    </citation>
    <scope>NUCLEOTIDE SEQUENCE</scope>
    <source>
        <strain evidence="2">LB-8</strain>
    </source>
</reference>
<gene>
    <name evidence="2" type="ORF">OCK74_27705</name>
</gene>
<keyword evidence="1" id="KW-0472">Membrane</keyword>
<keyword evidence="1" id="KW-1133">Transmembrane helix</keyword>
<dbReference type="RefSeq" id="WP_279300364.1">
    <property type="nucleotide sequence ID" value="NZ_JAOTIF010000061.1"/>
</dbReference>
<protein>
    <submittedName>
        <fullName evidence="2">Uncharacterized protein</fullName>
    </submittedName>
</protein>
<organism evidence="2 3">
    <name type="scientific">Paraflavisolibacter caeni</name>
    <dbReference type="NCBI Taxonomy" id="2982496"/>
    <lineage>
        <taxon>Bacteria</taxon>
        <taxon>Pseudomonadati</taxon>
        <taxon>Bacteroidota</taxon>
        <taxon>Chitinophagia</taxon>
        <taxon>Chitinophagales</taxon>
        <taxon>Chitinophagaceae</taxon>
        <taxon>Paraflavisolibacter</taxon>
    </lineage>
</organism>
<proteinExistence type="predicted"/>
<name>A0A9X2Y1A0_9BACT</name>
<evidence type="ECO:0000313" key="2">
    <source>
        <dbReference type="EMBL" id="MCU7552931.1"/>
    </source>
</evidence>
<dbReference type="EMBL" id="JAOTIF010000061">
    <property type="protein sequence ID" value="MCU7552931.1"/>
    <property type="molecule type" value="Genomic_DNA"/>
</dbReference>